<organism evidence="6 7">
    <name type="scientific">Seiridium unicorne</name>
    <dbReference type="NCBI Taxonomy" id="138068"/>
    <lineage>
        <taxon>Eukaryota</taxon>
        <taxon>Fungi</taxon>
        <taxon>Dikarya</taxon>
        <taxon>Ascomycota</taxon>
        <taxon>Pezizomycotina</taxon>
        <taxon>Sordariomycetes</taxon>
        <taxon>Xylariomycetidae</taxon>
        <taxon>Amphisphaeriales</taxon>
        <taxon>Sporocadaceae</taxon>
        <taxon>Seiridium</taxon>
    </lineage>
</organism>
<evidence type="ECO:0000256" key="5">
    <source>
        <dbReference type="SAM" id="MobiDB-lite"/>
    </source>
</evidence>
<evidence type="ECO:0000256" key="3">
    <source>
        <dbReference type="ARBA" id="ARBA00023239"/>
    </source>
</evidence>
<reference evidence="6 7" key="1">
    <citation type="journal article" date="2024" name="J. Plant Pathol.">
        <title>Sequence and assembly of the genome of Seiridium unicorne, isolate CBS 538.82, causal agent of cypress canker disease.</title>
        <authorList>
            <person name="Scali E."/>
            <person name="Rocca G.D."/>
            <person name="Danti R."/>
            <person name="Garbelotto M."/>
            <person name="Barberini S."/>
            <person name="Baroncelli R."/>
            <person name="Emiliani G."/>
        </authorList>
    </citation>
    <scope>NUCLEOTIDE SEQUENCE [LARGE SCALE GENOMIC DNA]</scope>
    <source>
        <strain evidence="6 7">BM-138-508</strain>
    </source>
</reference>
<keyword evidence="3" id="KW-0456">Lyase</keyword>
<dbReference type="PANTHER" id="PTHR21221">
    <property type="entry name" value="UREIDOGLYCOLATE HYDROLASE"/>
    <property type="match status" value="1"/>
</dbReference>
<dbReference type="InterPro" id="IPR011051">
    <property type="entry name" value="RmlC_Cupin_sf"/>
</dbReference>
<dbReference type="InterPro" id="IPR024060">
    <property type="entry name" value="Ureidoglycolate_lyase_dom_sf"/>
</dbReference>
<dbReference type="InterPro" id="IPR007247">
    <property type="entry name" value="Ureidogly_lyase"/>
</dbReference>
<comment type="caution">
    <text evidence="6">The sequence shown here is derived from an EMBL/GenBank/DDBJ whole genome shotgun (WGS) entry which is preliminary data.</text>
</comment>
<accession>A0ABR2UER1</accession>
<dbReference type="PANTHER" id="PTHR21221:SF1">
    <property type="entry name" value="UREIDOGLYCOLATE LYASE"/>
    <property type="match status" value="1"/>
</dbReference>
<evidence type="ECO:0000313" key="6">
    <source>
        <dbReference type="EMBL" id="KAK9413089.1"/>
    </source>
</evidence>
<dbReference type="Pfam" id="PF04115">
    <property type="entry name" value="Ureidogly_lyase"/>
    <property type="match status" value="1"/>
</dbReference>
<protein>
    <submittedName>
        <fullName evidence="6">Ureidoglycolate hydrolase</fullName>
    </submittedName>
</protein>
<evidence type="ECO:0000256" key="2">
    <source>
        <dbReference type="ARBA" id="ARBA00022631"/>
    </source>
</evidence>
<comment type="catalytic activity">
    <reaction evidence="4">
        <text>(S)-ureidoglycolate = urea + glyoxylate</text>
        <dbReference type="Rhea" id="RHEA:11304"/>
        <dbReference type="ChEBI" id="CHEBI:16199"/>
        <dbReference type="ChEBI" id="CHEBI:36655"/>
        <dbReference type="ChEBI" id="CHEBI:57296"/>
        <dbReference type="EC" id="4.3.2.3"/>
    </reaction>
</comment>
<dbReference type="InterPro" id="IPR047233">
    <property type="entry name" value="UAH_cupin"/>
</dbReference>
<dbReference type="SUPFAM" id="SSF51182">
    <property type="entry name" value="RmlC-like cupins"/>
    <property type="match status" value="1"/>
</dbReference>
<evidence type="ECO:0000256" key="4">
    <source>
        <dbReference type="ARBA" id="ARBA00047684"/>
    </source>
</evidence>
<keyword evidence="7" id="KW-1185">Reference proteome</keyword>
<sequence>MIVQNIPIPHSLTLTAVPLTRDSFAPFGDVLTNPAPQSLPHSTAPSSIASGALPCGAISANQGTAIQYKQLGTLRNLYDQAPSRSHGMPRVTMFVCGARELSGKGRDEFEVKVLERHPFTTQTFVPLTKDGARTRYLVIVAPTLKPTKGDEGLPVPVEARDGKGGLPGSGLPDLSRSRAFIASGEQAVTYGAGTWHAPMVALGEQGTAVDFVVTQFANDTAVEDCQEVVLESLAPENSRITVKVPGQLKLAKL</sequence>
<dbReference type="CDD" id="cd20298">
    <property type="entry name" value="cupin_UAH"/>
    <property type="match status" value="1"/>
</dbReference>
<keyword evidence="2" id="KW-0659">Purine metabolism</keyword>
<comment type="subunit">
    <text evidence="1">Homodimer.</text>
</comment>
<gene>
    <name evidence="6" type="ORF">SUNI508_12074</name>
</gene>
<name>A0ABR2UER1_9PEZI</name>
<feature type="region of interest" description="Disordered" evidence="5">
    <location>
        <begin position="150"/>
        <end position="171"/>
    </location>
</feature>
<dbReference type="Gene3D" id="2.60.120.480">
    <property type="entry name" value="Ureidoglycolate hydrolase"/>
    <property type="match status" value="1"/>
</dbReference>
<evidence type="ECO:0000256" key="1">
    <source>
        <dbReference type="ARBA" id="ARBA00011738"/>
    </source>
</evidence>
<dbReference type="GO" id="GO:0016787">
    <property type="term" value="F:hydrolase activity"/>
    <property type="evidence" value="ECO:0007669"/>
    <property type="project" value="UniProtKB-KW"/>
</dbReference>
<keyword evidence="6" id="KW-0378">Hydrolase</keyword>
<dbReference type="Proteomes" id="UP001408356">
    <property type="component" value="Unassembled WGS sequence"/>
</dbReference>
<evidence type="ECO:0000313" key="7">
    <source>
        <dbReference type="Proteomes" id="UP001408356"/>
    </source>
</evidence>
<dbReference type="EMBL" id="JARVKF010000443">
    <property type="protein sequence ID" value="KAK9413089.1"/>
    <property type="molecule type" value="Genomic_DNA"/>
</dbReference>
<proteinExistence type="predicted"/>